<evidence type="ECO:0000256" key="1">
    <source>
        <dbReference type="ARBA" id="ARBA00022737"/>
    </source>
</evidence>
<evidence type="ECO:0000313" key="3">
    <source>
        <dbReference type="EMBL" id="KAK0597710.1"/>
    </source>
</evidence>
<dbReference type="GO" id="GO:0003723">
    <property type="term" value="F:RNA binding"/>
    <property type="evidence" value="ECO:0007669"/>
    <property type="project" value="InterPro"/>
</dbReference>
<dbReference type="InterPro" id="IPR046848">
    <property type="entry name" value="E_motif"/>
</dbReference>
<keyword evidence="1" id="KW-0677">Repeat</keyword>
<dbReference type="InterPro" id="IPR011990">
    <property type="entry name" value="TPR-like_helical_dom_sf"/>
</dbReference>
<keyword evidence="4" id="KW-1185">Reference proteome</keyword>
<comment type="caution">
    <text evidence="3">The sequence shown here is derived from an EMBL/GenBank/DDBJ whole genome shotgun (WGS) entry which is preliminary data.</text>
</comment>
<dbReference type="PROSITE" id="PS51375">
    <property type="entry name" value="PPR"/>
    <property type="match status" value="2"/>
</dbReference>
<reference evidence="3" key="2">
    <citation type="submission" date="2023-06" db="EMBL/GenBank/DDBJ databases">
        <authorList>
            <person name="Swenson N.G."/>
            <person name="Wegrzyn J.L."/>
            <person name="Mcevoy S.L."/>
        </authorList>
    </citation>
    <scope>NUCLEOTIDE SEQUENCE</scope>
    <source>
        <strain evidence="3">NS2018</strain>
        <tissue evidence="3">Leaf</tissue>
    </source>
</reference>
<dbReference type="InterPro" id="IPR046960">
    <property type="entry name" value="PPR_At4g14850-like_plant"/>
</dbReference>
<dbReference type="PANTHER" id="PTHR47926:SF347">
    <property type="entry name" value="PENTATRICOPEPTIDE REPEAT-CONTAINING PROTEIN"/>
    <property type="match status" value="1"/>
</dbReference>
<dbReference type="Gene3D" id="1.25.40.10">
    <property type="entry name" value="Tetratricopeptide repeat domain"/>
    <property type="match status" value="1"/>
</dbReference>
<reference evidence="3" key="1">
    <citation type="journal article" date="2022" name="Plant J.">
        <title>Strategies of tolerance reflected in two North American maple genomes.</title>
        <authorList>
            <person name="McEvoy S.L."/>
            <person name="Sezen U.U."/>
            <person name="Trouern-Trend A."/>
            <person name="McMahon S.M."/>
            <person name="Schaberg P.G."/>
            <person name="Yang J."/>
            <person name="Wegrzyn J.L."/>
            <person name="Swenson N.G."/>
        </authorList>
    </citation>
    <scope>NUCLEOTIDE SEQUENCE</scope>
    <source>
        <strain evidence="3">NS2018</strain>
    </source>
</reference>
<dbReference type="GO" id="GO:0009451">
    <property type="term" value="P:RNA modification"/>
    <property type="evidence" value="ECO:0007669"/>
    <property type="project" value="InterPro"/>
</dbReference>
<dbReference type="Pfam" id="PF01535">
    <property type="entry name" value="PPR"/>
    <property type="match status" value="2"/>
</dbReference>
<accession>A0AA39SV15</accession>
<proteinExistence type="predicted"/>
<dbReference type="Pfam" id="PF20431">
    <property type="entry name" value="E_motif"/>
    <property type="match status" value="1"/>
</dbReference>
<dbReference type="Proteomes" id="UP001168877">
    <property type="component" value="Unassembled WGS sequence"/>
</dbReference>
<sequence length="288" mass="32392">MSGFVQNGHFNEAIELFRQMEAAGLEPDAVILRSLVDAYSNLGVLQWGKVIHGYVIRKFLYKDDNTLLETSILNMYIRCGNISSARECFNRMLVRDIVTWTSMIEGYAIHGLGYEALNLFDQMVENGISPNSVTFLSLLSACSHSGLVNEGCEIFYSMKWRFGIEANLEHYTCMVDLLGRSGKLKEALIIIVKLVLYPDSRIWGALLAASRIYGDRKLGEYAAQRVMELEPDNAGYYTLLCNIQASAGQWIEVEEVRRAMNEKNLKTKPAWSCIQEKGKISGFVSGNV</sequence>
<evidence type="ECO:0008006" key="5">
    <source>
        <dbReference type="Google" id="ProtNLM"/>
    </source>
</evidence>
<dbReference type="Pfam" id="PF13041">
    <property type="entry name" value="PPR_2"/>
    <property type="match status" value="1"/>
</dbReference>
<feature type="repeat" description="PPR" evidence="2">
    <location>
        <begin position="96"/>
        <end position="130"/>
    </location>
</feature>
<dbReference type="InterPro" id="IPR002885">
    <property type="entry name" value="PPR_rpt"/>
</dbReference>
<dbReference type="AlphaFoldDB" id="A0AA39SV15"/>
<dbReference type="NCBIfam" id="TIGR00756">
    <property type="entry name" value="PPR"/>
    <property type="match status" value="4"/>
</dbReference>
<dbReference type="FunFam" id="1.25.40.10:FF:000090">
    <property type="entry name" value="Pentatricopeptide repeat-containing protein, chloroplastic"/>
    <property type="match status" value="1"/>
</dbReference>
<protein>
    <recommendedName>
        <fullName evidence="5">Pentatricopeptide repeat-containing protein</fullName>
    </recommendedName>
</protein>
<evidence type="ECO:0000313" key="4">
    <source>
        <dbReference type="Proteomes" id="UP001168877"/>
    </source>
</evidence>
<name>A0AA39SV15_ACESA</name>
<dbReference type="EMBL" id="JAUESC010000004">
    <property type="protein sequence ID" value="KAK0597710.1"/>
    <property type="molecule type" value="Genomic_DNA"/>
</dbReference>
<gene>
    <name evidence="3" type="ORF">LWI29_027899</name>
</gene>
<evidence type="ECO:0000256" key="2">
    <source>
        <dbReference type="PROSITE-ProRule" id="PRU00708"/>
    </source>
</evidence>
<feature type="repeat" description="PPR" evidence="2">
    <location>
        <begin position="1"/>
        <end position="27"/>
    </location>
</feature>
<organism evidence="3 4">
    <name type="scientific">Acer saccharum</name>
    <name type="common">Sugar maple</name>
    <dbReference type="NCBI Taxonomy" id="4024"/>
    <lineage>
        <taxon>Eukaryota</taxon>
        <taxon>Viridiplantae</taxon>
        <taxon>Streptophyta</taxon>
        <taxon>Embryophyta</taxon>
        <taxon>Tracheophyta</taxon>
        <taxon>Spermatophyta</taxon>
        <taxon>Magnoliopsida</taxon>
        <taxon>eudicotyledons</taxon>
        <taxon>Gunneridae</taxon>
        <taxon>Pentapetalae</taxon>
        <taxon>rosids</taxon>
        <taxon>malvids</taxon>
        <taxon>Sapindales</taxon>
        <taxon>Sapindaceae</taxon>
        <taxon>Hippocastanoideae</taxon>
        <taxon>Acereae</taxon>
        <taxon>Acer</taxon>
    </lineage>
</organism>
<dbReference type="PANTHER" id="PTHR47926">
    <property type="entry name" value="PENTATRICOPEPTIDE REPEAT-CONTAINING PROTEIN"/>
    <property type="match status" value="1"/>
</dbReference>